<dbReference type="SUPFAM" id="SSF53686">
    <property type="entry name" value="Tryptophan synthase beta subunit-like PLP-dependent enzymes"/>
    <property type="match status" value="1"/>
</dbReference>
<keyword evidence="6 12" id="KW-0028">Amino-acid biosynthesis</keyword>
<evidence type="ECO:0000256" key="5">
    <source>
        <dbReference type="ARBA" id="ARBA00011270"/>
    </source>
</evidence>
<evidence type="ECO:0000256" key="4">
    <source>
        <dbReference type="ARBA" id="ARBA00009982"/>
    </source>
</evidence>
<evidence type="ECO:0000256" key="8">
    <source>
        <dbReference type="ARBA" id="ARBA00022898"/>
    </source>
</evidence>
<dbReference type="Gene3D" id="3.40.50.1100">
    <property type="match status" value="2"/>
</dbReference>
<dbReference type="AlphaFoldDB" id="A0A343TI83"/>
<proteinExistence type="inferred from homology"/>
<dbReference type="FunFam" id="3.40.50.1100:FF:000004">
    <property type="entry name" value="Tryptophan synthase beta chain"/>
    <property type="match status" value="1"/>
</dbReference>
<comment type="catalytic activity">
    <reaction evidence="11 12">
        <text>(1S,2R)-1-C-(indol-3-yl)glycerol 3-phosphate + L-serine = D-glyceraldehyde 3-phosphate + L-tryptophan + H2O</text>
        <dbReference type="Rhea" id="RHEA:10532"/>
        <dbReference type="ChEBI" id="CHEBI:15377"/>
        <dbReference type="ChEBI" id="CHEBI:33384"/>
        <dbReference type="ChEBI" id="CHEBI:57912"/>
        <dbReference type="ChEBI" id="CHEBI:58866"/>
        <dbReference type="ChEBI" id="CHEBI:59776"/>
        <dbReference type="EC" id="4.2.1.20"/>
    </reaction>
</comment>
<comment type="function">
    <text evidence="2 12">The beta subunit is responsible for the synthesis of L-tryptophan from indole and L-serine.</text>
</comment>
<evidence type="ECO:0000256" key="6">
    <source>
        <dbReference type="ARBA" id="ARBA00022605"/>
    </source>
</evidence>
<gene>
    <name evidence="15" type="primary">trpB2</name>
    <name evidence="12" type="synonym">trpB</name>
    <name evidence="15" type="ORF">AArcSl_1171</name>
</gene>
<feature type="region of interest" description="Disordered" evidence="13">
    <location>
        <begin position="1"/>
        <end position="34"/>
    </location>
</feature>
<dbReference type="PROSITE" id="PS00168">
    <property type="entry name" value="TRP_SYNTHASE_BETA"/>
    <property type="match status" value="1"/>
</dbReference>
<dbReference type="KEGG" id="hdf:AArcSl_1171"/>
<dbReference type="HAMAP" id="MF_00133">
    <property type="entry name" value="Trp_synth_beta"/>
    <property type="match status" value="1"/>
</dbReference>
<accession>A0A343TI83</accession>
<evidence type="ECO:0000256" key="2">
    <source>
        <dbReference type="ARBA" id="ARBA00002786"/>
    </source>
</evidence>
<sequence>MYIAFGRGRMSSREQEETGSAGGNGESGDFDGYGGRYVPEVMEEPLDRLTEAFDSIVKTPEFQAQFRDTLEEYAGRPTPITYAPGLSEQYGADIYLKREDLLHGGAHKINNAVGQALLAVEADKKRLIAETGAGQHGVATAMVGALFDLDTEIYMGQKDANRQRMNVFRMRLMGAEVNEVTEGGAGLADAVDAALEDFAHNVADTHYLVGSAVGPDPFPRMVREFQSVIGEEAREQFRDRTGELPEAAVACVGGGSNAIGLFHAFRDDDVALYGAEGGGEGSDSPRHAAPLASGHDDVLHGMKTRVIGDDVEVHSVSAGLDYPGVGPEHAMFRKAGRVDYRGVDDDSALSAFRDLSEADGIIPALESSHAIALAKELAEEHDTLLVNLSGRGDKDMETAAERFHLQGTEI</sequence>
<evidence type="ECO:0000256" key="12">
    <source>
        <dbReference type="HAMAP-Rule" id="MF_00133"/>
    </source>
</evidence>
<evidence type="ECO:0000313" key="15">
    <source>
        <dbReference type="EMBL" id="AUX08805.1"/>
    </source>
</evidence>
<evidence type="ECO:0000256" key="7">
    <source>
        <dbReference type="ARBA" id="ARBA00022822"/>
    </source>
</evidence>
<evidence type="ECO:0000259" key="14">
    <source>
        <dbReference type="Pfam" id="PF00291"/>
    </source>
</evidence>
<evidence type="ECO:0000256" key="9">
    <source>
        <dbReference type="ARBA" id="ARBA00023141"/>
    </source>
</evidence>
<protein>
    <recommendedName>
        <fullName evidence="12">Tryptophan synthase beta chain</fullName>
        <ecNumber evidence="12">4.2.1.20</ecNumber>
    </recommendedName>
</protein>
<dbReference type="PANTHER" id="PTHR48077">
    <property type="entry name" value="TRYPTOPHAN SYNTHASE-RELATED"/>
    <property type="match status" value="1"/>
</dbReference>
<keyword evidence="10 12" id="KW-0456">Lyase</keyword>
<comment type="similarity">
    <text evidence="4 12">Belongs to the TrpB family.</text>
</comment>
<evidence type="ECO:0000256" key="13">
    <source>
        <dbReference type="SAM" id="MobiDB-lite"/>
    </source>
</evidence>
<keyword evidence="16" id="KW-1185">Reference proteome</keyword>
<keyword evidence="7 12" id="KW-0822">Tryptophan biosynthesis</keyword>
<reference evidence="16" key="1">
    <citation type="submission" date="2017-11" db="EMBL/GenBank/DDBJ databases">
        <title>Phenotypic and genomic properties of facultatively anaerobic sulfur-reducing natronoarchaea from hypersaline soda lakes.</title>
        <authorList>
            <person name="Sorokin D.Y."/>
            <person name="Kublanov I.V."/>
            <person name="Roman P."/>
            <person name="Sinninghe Damste J.S."/>
            <person name="Golyshin P.N."/>
            <person name="Rojo D."/>
            <person name="Ciordia S."/>
            <person name="Mena M.D.C."/>
            <person name="Ferrer M."/>
            <person name="Messina E."/>
            <person name="Smedile F."/>
            <person name="La Spada G."/>
            <person name="La Cono V."/>
            <person name="Yakimov M.M."/>
        </authorList>
    </citation>
    <scope>NUCLEOTIDE SEQUENCE [LARGE SCALE GENOMIC DNA]</scope>
    <source>
        <strain evidence="16">AArc-Sl</strain>
    </source>
</reference>
<dbReference type="PIRSF" id="PIRSF001413">
    <property type="entry name" value="Trp_syn_beta"/>
    <property type="match status" value="1"/>
</dbReference>
<evidence type="ECO:0000256" key="1">
    <source>
        <dbReference type="ARBA" id="ARBA00001933"/>
    </source>
</evidence>
<comment type="pathway">
    <text evidence="3 12">Amino-acid biosynthesis; L-tryptophan biosynthesis; L-tryptophan from chorismate: step 5/5.</text>
</comment>
<evidence type="ECO:0000256" key="3">
    <source>
        <dbReference type="ARBA" id="ARBA00004733"/>
    </source>
</evidence>
<dbReference type="InterPro" id="IPR001926">
    <property type="entry name" value="TrpB-like_PALP"/>
</dbReference>
<feature type="compositionally biased region" description="Gly residues" evidence="13">
    <location>
        <begin position="20"/>
        <end position="34"/>
    </location>
</feature>
<feature type="domain" description="Tryptophan synthase beta chain-like PALP" evidence="14">
    <location>
        <begin position="74"/>
        <end position="386"/>
    </location>
</feature>
<organism evidence="15 16">
    <name type="scientific">Halalkaliarchaeum desulfuricum</name>
    <dbReference type="NCBI Taxonomy" id="2055893"/>
    <lineage>
        <taxon>Archaea</taxon>
        <taxon>Methanobacteriati</taxon>
        <taxon>Methanobacteriota</taxon>
        <taxon>Stenosarchaea group</taxon>
        <taxon>Halobacteria</taxon>
        <taxon>Halobacteriales</taxon>
        <taxon>Haloferacaceae</taxon>
        <taxon>Halalkaliarchaeum</taxon>
    </lineage>
</organism>
<dbReference type="GO" id="GO:0004834">
    <property type="term" value="F:tryptophan synthase activity"/>
    <property type="evidence" value="ECO:0007669"/>
    <property type="project" value="UniProtKB-UniRule"/>
</dbReference>
<dbReference type="InterPro" id="IPR036052">
    <property type="entry name" value="TrpB-like_PALP_sf"/>
</dbReference>
<dbReference type="Pfam" id="PF00291">
    <property type="entry name" value="PALP"/>
    <property type="match status" value="1"/>
</dbReference>
<keyword evidence="8 12" id="KW-0663">Pyridoxal phosphate</keyword>
<evidence type="ECO:0000256" key="11">
    <source>
        <dbReference type="ARBA" id="ARBA00049047"/>
    </source>
</evidence>
<dbReference type="EMBL" id="CP025066">
    <property type="protein sequence ID" value="AUX08805.1"/>
    <property type="molecule type" value="Genomic_DNA"/>
</dbReference>
<name>A0A343TI83_9EURY</name>
<dbReference type="InterPro" id="IPR006654">
    <property type="entry name" value="Trp_synth_beta"/>
</dbReference>
<dbReference type="UniPathway" id="UPA00035">
    <property type="reaction ID" value="UER00044"/>
</dbReference>
<feature type="modified residue" description="N6-(pyridoxal phosphate)lysine" evidence="12">
    <location>
        <position position="108"/>
    </location>
</feature>
<dbReference type="PANTHER" id="PTHR48077:SF3">
    <property type="entry name" value="TRYPTOPHAN SYNTHASE"/>
    <property type="match status" value="1"/>
</dbReference>
<dbReference type="GO" id="GO:0005737">
    <property type="term" value="C:cytoplasm"/>
    <property type="evidence" value="ECO:0007669"/>
    <property type="project" value="TreeGrafter"/>
</dbReference>
<keyword evidence="9 12" id="KW-0057">Aromatic amino acid biosynthesis</keyword>
<comment type="cofactor">
    <cofactor evidence="1 12">
        <name>pyridoxal 5'-phosphate</name>
        <dbReference type="ChEBI" id="CHEBI:597326"/>
    </cofactor>
</comment>
<evidence type="ECO:0000256" key="10">
    <source>
        <dbReference type="ARBA" id="ARBA00023239"/>
    </source>
</evidence>
<dbReference type="InterPro" id="IPR006653">
    <property type="entry name" value="Trp_synth_b_CS"/>
</dbReference>
<evidence type="ECO:0000313" key="16">
    <source>
        <dbReference type="Proteomes" id="UP000263012"/>
    </source>
</evidence>
<dbReference type="NCBIfam" id="TIGR00263">
    <property type="entry name" value="trpB"/>
    <property type="match status" value="1"/>
</dbReference>
<dbReference type="CDD" id="cd06446">
    <property type="entry name" value="Trp-synth_B"/>
    <property type="match status" value="1"/>
</dbReference>
<dbReference type="InterPro" id="IPR023026">
    <property type="entry name" value="Trp_synth_beta/beta-like"/>
</dbReference>
<dbReference type="Proteomes" id="UP000263012">
    <property type="component" value="Chromosome"/>
</dbReference>
<dbReference type="EC" id="4.2.1.20" evidence="12"/>
<comment type="subunit">
    <text evidence="5 12">Tetramer of two alpha and two beta chains.</text>
</comment>